<proteinExistence type="predicted"/>
<keyword evidence="1" id="KW-1133">Transmembrane helix</keyword>
<dbReference type="EMBL" id="FOEG01000014">
    <property type="protein sequence ID" value="SEP17764.1"/>
    <property type="molecule type" value="Genomic_DNA"/>
</dbReference>
<feature type="transmembrane region" description="Helical" evidence="1">
    <location>
        <begin position="12"/>
        <end position="35"/>
    </location>
</feature>
<name>A0A1H8VR14_9GAMM</name>
<keyword evidence="1" id="KW-0812">Transmembrane</keyword>
<dbReference type="InterPro" id="IPR021548">
    <property type="entry name" value="DUF2895"/>
</dbReference>
<protein>
    <submittedName>
        <fullName evidence="2">Integrating conjugative element protein, PFL_4703 family</fullName>
    </submittedName>
</protein>
<dbReference type="Pfam" id="PF11444">
    <property type="entry name" value="DUF2895"/>
    <property type="match status" value="1"/>
</dbReference>
<dbReference type="AlphaFoldDB" id="A0A1H8VR14"/>
<evidence type="ECO:0000313" key="3">
    <source>
        <dbReference type="Proteomes" id="UP000199657"/>
    </source>
</evidence>
<sequence length="212" mass="24750">MRYRKELDNVRAHVNTLRVVALGLAVLCVGLWWGWQQAPEHLRVHLTPELRSGGVVEADEVVEPAVYTFALYIWQQLHRWEDDGATAYGENIWRLQGFLTPDFRRYLQQDMEDRADRGELRDRSRSVREIPGRTYDSDRVEVLADGTWRVWLDVEIREHIDGELVKELQARYPLRVVRFNVDPEINPWGLALDIEDEAAAERLEVTVDEEGS</sequence>
<organism evidence="2 3">
    <name type="scientific">Aquisalimonas asiatica</name>
    <dbReference type="NCBI Taxonomy" id="406100"/>
    <lineage>
        <taxon>Bacteria</taxon>
        <taxon>Pseudomonadati</taxon>
        <taxon>Pseudomonadota</taxon>
        <taxon>Gammaproteobacteria</taxon>
        <taxon>Chromatiales</taxon>
        <taxon>Ectothiorhodospiraceae</taxon>
        <taxon>Aquisalimonas</taxon>
    </lineage>
</organism>
<dbReference type="RefSeq" id="WP_091646390.1">
    <property type="nucleotide sequence ID" value="NZ_FOEG01000014.1"/>
</dbReference>
<evidence type="ECO:0000313" key="2">
    <source>
        <dbReference type="EMBL" id="SEP17764.1"/>
    </source>
</evidence>
<accession>A0A1H8VR14</accession>
<dbReference type="STRING" id="406100.SAMN04488052_11464"/>
<keyword evidence="3" id="KW-1185">Reference proteome</keyword>
<evidence type="ECO:0000256" key="1">
    <source>
        <dbReference type="SAM" id="Phobius"/>
    </source>
</evidence>
<reference evidence="2 3" key="1">
    <citation type="submission" date="2016-10" db="EMBL/GenBank/DDBJ databases">
        <authorList>
            <person name="de Groot N.N."/>
        </authorList>
    </citation>
    <scope>NUCLEOTIDE SEQUENCE [LARGE SCALE GENOMIC DNA]</scope>
    <source>
        <strain evidence="2 3">CGMCC 1.6291</strain>
    </source>
</reference>
<dbReference type="OrthoDB" id="8558441at2"/>
<dbReference type="Proteomes" id="UP000199657">
    <property type="component" value="Unassembled WGS sequence"/>
</dbReference>
<dbReference type="NCBIfam" id="TIGR03746">
    <property type="entry name" value="conj_TIGR03746"/>
    <property type="match status" value="1"/>
</dbReference>
<gene>
    <name evidence="2" type="ORF">SAMN04488052_11464</name>
</gene>
<keyword evidence="1" id="KW-0472">Membrane</keyword>